<evidence type="ECO:0000313" key="2">
    <source>
        <dbReference type="EMBL" id="WZC48850.1"/>
    </source>
</evidence>
<proteinExistence type="predicted"/>
<dbReference type="Proteomes" id="UP001440612">
    <property type="component" value="Chromosome"/>
</dbReference>
<feature type="compositionally biased region" description="Basic and acidic residues" evidence="1">
    <location>
        <begin position="45"/>
        <end position="57"/>
    </location>
</feature>
<gene>
    <name evidence="2" type="ORF">AABB29_18750</name>
</gene>
<sequence length="99" mass="10846">MADKIEVENINTPGRVTRVDAAKYQAMKAAMLGTLPTSAPGMTAKESKEAAKPHLPEDLFPGGATSGWWQKCVQLDLEAKGLVVREDTKPLRFHQVQQD</sequence>
<accession>A0ABZ2V8J4</accession>
<feature type="region of interest" description="Disordered" evidence="1">
    <location>
        <begin position="36"/>
        <end position="59"/>
    </location>
</feature>
<reference evidence="3" key="1">
    <citation type="submission" date="2024-04" db="EMBL/GenBank/DDBJ databases">
        <title>Phylogenomic analyses of a clade within the roseobacter group suggest taxonomic reassignments of species of the genera Aestuariivita, Citreicella, Loktanella, Nautella, Pelagibaca, Ruegeria, Thalassobius, Thiobacimonas and Tropicibacter, and the proposal o.</title>
        <authorList>
            <person name="Jeon C.O."/>
        </authorList>
    </citation>
    <scope>NUCLEOTIDE SEQUENCE [LARGE SCALE GENOMIC DNA]</scope>
    <source>
        <strain evidence="3">BS5-3</strain>
    </source>
</reference>
<name>A0ABZ2V8J4_9RHOB</name>
<dbReference type="InterPro" id="IPR054233">
    <property type="entry name" value="DUF6958"/>
</dbReference>
<dbReference type="EMBL" id="CP150951">
    <property type="protein sequence ID" value="WZC48850.1"/>
    <property type="molecule type" value="Genomic_DNA"/>
</dbReference>
<organism evidence="2 3">
    <name type="scientific">Yoonia phaeophyticola</name>
    <dbReference type="NCBI Taxonomy" id="3137369"/>
    <lineage>
        <taxon>Bacteria</taxon>
        <taxon>Pseudomonadati</taxon>
        <taxon>Pseudomonadota</taxon>
        <taxon>Alphaproteobacteria</taxon>
        <taxon>Rhodobacterales</taxon>
        <taxon>Paracoccaceae</taxon>
        <taxon>Yoonia</taxon>
    </lineage>
</organism>
<dbReference type="Pfam" id="PF22278">
    <property type="entry name" value="DUF6958"/>
    <property type="match status" value="1"/>
</dbReference>
<dbReference type="RefSeq" id="WP_341366963.1">
    <property type="nucleotide sequence ID" value="NZ_CP150951.2"/>
</dbReference>
<keyword evidence="3" id="KW-1185">Reference proteome</keyword>
<evidence type="ECO:0000256" key="1">
    <source>
        <dbReference type="SAM" id="MobiDB-lite"/>
    </source>
</evidence>
<evidence type="ECO:0000313" key="3">
    <source>
        <dbReference type="Proteomes" id="UP001440612"/>
    </source>
</evidence>
<protein>
    <submittedName>
        <fullName evidence="2">Uncharacterized protein</fullName>
    </submittedName>
</protein>